<keyword evidence="4" id="KW-1185">Reference proteome</keyword>
<feature type="transmembrane region" description="Helical" evidence="2">
    <location>
        <begin position="43"/>
        <end position="63"/>
    </location>
</feature>
<keyword evidence="2" id="KW-0472">Membrane</keyword>
<sequence>MWADEEELGLALKEAVAGDGPPPGDHLTEVLRRGRRGVLLRRAGAVAASVFIAGGLCVGGLALRGFSLTPPPPANGVTTPAPVPSSPTTTTTGAPPAVPETNGARPGSGGSAVPPGTTSHPASTTPTTSTTTTGPTTTTSGKCTEQIDYGSDPRSNAEINSIGESTGTCPNPIWNPPTSPSEGSGTPRPTS</sequence>
<reference evidence="3" key="1">
    <citation type="journal article" date="2014" name="Int. J. Syst. Evol. Microbiol.">
        <title>Complete genome sequence of Corynebacterium casei LMG S-19264T (=DSM 44701T), isolated from a smear-ripened cheese.</title>
        <authorList>
            <consortium name="US DOE Joint Genome Institute (JGI-PGF)"/>
            <person name="Walter F."/>
            <person name="Albersmeier A."/>
            <person name="Kalinowski J."/>
            <person name="Ruckert C."/>
        </authorList>
    </citation>
    <scope>NUCLEOTIDE SEQUENCE</scope>
    <source>
        <strain evidence="3">CGMCC 4.7679</strain>
    </source>
</reference>
<evidence type="ECO:0000313" key="4">
    <source>
        <dbReference type="Proteomes" id="UP000658656"/>
    </source>
</evidence>
<evidence type="ECO:0000256" key="2">
    <source>
        <dbReference type="SAM" id="Phobius"/>
    </source>
</evidence>
<feature type="compositionally biased region" description="Low complexity" evidence="1">
    <location>
        <begin position="180"/>
        <end position="191"/>
    </location>
</feature>
<evidence type="ECO:0000256" key="1">
    <source>
        <dbReference type="SAM" id="MobiDB-lite"/>
    </source>
</evidence>
<proteinExistence type="predicted"/>
<dbReference type="RefSeq" id="WP_145939224.1">
    <property type="nucleotide sequence ID" value="NZ_BNAV01000002.1"/>
</dbReference>
<dbReference type="AlphaFoldDB" id="A0A8H9ISH0"/>
<organism evidence="3 4">
    <name type="scientific">Amycolatopsis bartoniae</name>
    <dbReference type="NCBI Taxonomy" id="941986"/>
    <lineage>
        <taxon>Bacteria</taxon>
        <taxon>Bacillati</taxon>
        <taxon>Actinomycetota</taxon>
        <taxon>Actinomycetes</taxon>
        <taxon>Pseudonocardiales</taxon>
        <taxon>Pseudonocardiaceae</taxon>
        <taxon>Amycolatopsis</taxon>
    </lineage>
</organism>
<dbReference type="Proteomes" id="UP000658656">
    <property type="component" value="Unassembled WGS sequence"/>
</dbReference>
<dbReference type="EMBL" id="BNAV01000002">
    <property type="protein sequence ID" value="GHF46734.1"/>
    <property type="molecule type" value="Genomic_DNA"/>
</dbReference>
<gene>
    <name evidence="3" type="ORF">GCM10017566_19830</name>
</gene>
<feature type="compositionally biased region" description="Low complexity" evidence="1">
    <location>
        <begin position="76"/>
        <end position="95"/>
    </location>
</feature>
<keyword evidence="2" id="KW-1133">Transmembrane helix</keyword>
<reference evidence="3" key="2">
    <citation type="submission" date="2020-09" db="EMBL/GenBank/DDBJ databases">
        <authorList>
            <person name="Sun Q."/>
            <person name="Zhou Y."/>
        </authorList>
    </citation>
    <scope>NUCLEOTIDE SEQUENCE</scope>
    <source>
        <strain evidence="3">CGMCC 4.7679</strain>
    </source>
</reference>
<accession>A0A8H9ISH0</accession>
<feature type="compositionally biased region" description="Polar residues" evidence="1">
    <location>
        <begin position="153"/>
        <end position="169"/>
    </location>
</feature>
<feature type="region of interest" description="Disordered" evidence="1">
    <location>
        <begin position="73"/>
        <end position="191"/>
    </location>
</feature>
<feature type="compositionally biased region" description="Low complexity" evidence="1">
    <location>
        <begin position="114"/>
        <end position="141"/>
    </location>
</feature>
<name>A0A8H9ISH0_9PSEU</name>
<keyword evidence="2" id="KW-0812">Transmembrane</keyword>
<evidence type="ECO:0000313" key="3">
    <source>
        <dbReference type="EMBL" id="GHF46734.1"/>
    </source>
</evidence>
<comment type="caution">
    <text evidence="3">The sequence shown here is derived from an EMBL/GenBank/DDBJ whole genome shotgun (WGS) entry which is preliminary data.</text>
</comment>
<dbReference type="OrthoDB" id="4571796at2"/>
<protein>
    <submittedName>
        <fullName evidence="3">Uncharacterized protein</fullName>
    </submittedName>
</protein>